<keyword evidence="3" id="KW-1185">Reference proteome</keyword>
<evidence type="ECO:0008006" key="4">
    <source>
        <dbReference type="Google" id="ProtNLM"/>
    </source>
</evidence>
<dbReference type="AlphaFoldDB" id="A0A2S8SXL7"/>
<name>A0A2S8SXL7_9BACT</name>
<sequence>MKISIRRSQIAVALLGTLAAPFLVSTAQAAPPRTAPAYGYRNKNNRAVRNITVAGVVTRDLAGNDRFTVRLDNGRTTEVISRNREPIRLSRGDRVELRGDFEKQLFIADSVRILNNAGNNAGQQTMLSGRVTRDFSGRDFELRRDNGQTTRVRSLRPEPVRLTNGDRVTVRGHFEGALFVASNVDIQRNDDRQKVNFPGTVIRRVESGRLVVRGDNGRTYTVISNASLSRFDHNDRVRVRGFINGSIVSADSVVLLKNR</sequence>
<gene>
    <name evidence="2" type="ORF">B1R32_101241</name>
</gene>
<dbReference type="InParanoid" id="A0A2S8SXL7"/>
<dbReference type="RefSeq" id="WP_105482229.1">
    <property type="nucleotide sequence ID" value="NZ_NIGF01000001.1"/>
</dbReference>
<evidence type="ECO:0000256" key="1">
    <source>
        <dbReference type="SAM" id="SignalP"/>
    </source>
</evidence>
<feature type="chain" id="PRO_5015499074" description="DUF5666 domain-containing protein" evidence="1">
    <location>
        <begin position="30"/>
        <end position="259"/>
    </location>
</feature>
<comment type="caution">
    <text evidence="2">The sequence shown here is derived from an EMBL/GenBank/DDBJ whole genome shotgun (WGS) entry which is preliminary data.</text>
</comment>
<dbReference type="EMBL" id="NIGF01000001">
    <property type="protein sequence ID" value="PQV65499.1"/>
    <property type="molecule type" value="Genomic_DNA"/>
</dbReference>
<protein>
    <recommendedName>
        <fullName evidence="4">DUF5666 domain-containing protein</fullName>
    </recommendedName>
</protein>
<evidence type="ECO:0000313" key="3">
    <source>
        <dbReference type="Proteomes" id="UP000237684"/>
    </source>
</evidence>
<accession>A0A2S8SXL7</accession>
<keyword evidence="1" id="KW-0732">Signal</keyword>
<reference evidence="2 3" key="1">
    <citation type="journal article" date="2018" name="Syst. Appl. Microbiol.">
        <title>Abditibacterium utsteinense sp. nov., the first cultivated member of candidate phylum FBP, isolated from ice-free Antarctic soil samples.</title>
        <authorList>
            <person name="Tahon G."/>
            <person name="Tytgat B."/>
            <person name="Lebbe L."/>
            <person name="Carlier A."/>
            <person name="Willems A."/>
        </authorList>
    </citation>
    <scope>NUCLEOTIDE SEQUENCE [LARGE SCALE GENOMIC DNA]</scope>
    <source>
        <strain evidence="2 3">LMG 29911</strain>
    </source>
</reference>
<feature type="signal peptide" evidence="1">
    <location>
        <begin position="1"/>
        <end position="29"/>
    </location>
</feature>
<evidence type="ECO:0000313" key="2">
    <source>
        <dbReference type="EMBL" id="PQV65499.1"/>
    </source>
</evidence>
<dbReference type="Proteomes" id="UP000237684">
    <property type="component" value="Unassembled WGS sequence"/>
</dbReference>
<proteinExistence type="predicted"/>
<organism evidence="2 3">
    <name type="scientific">Abditibacterium utsteinense</name>
    <dbReference type="NCBI Taxonomy" id="1960156"/>
    <lineage>
        <taxon>Bacteria</taxon>
        <taxon>Pseudomonadati</taxon>
        <taxon>Abditibacteriota</taxon>
        <taxon>Abditibacteriia</taxon>
        <taxon>Abditibacteriales</taxon>
        <taxon>Abditibacteriaceae</taxon>
        <taxon>Abditibacterium</taxon>
    </lineage>
</organism>